<comment type="similarity">
    <text evidence="2">Belongs to the class-V pyridoxal-phosphate-dependent aminotransferase family. Csd subfamily.</text>
</comment>
<dbReference type="NCBIfam" id="TIGR01979">
    <property type="entry name" value="sufS"/>
    <property type="match status" value="1"/>
</dbReference>
<reference evidence="9 10" key="1">
    <citation type="submission" date="2021-08" db="EMBL/GenBank/DDBJ databases">
        <title>Draft genome sequence of Spirulina subsalsa with high tolerance to salinity and hype-accumulation of phycocyanin.</title>
        <authorList>
            <person name="Pei H."/>
            <person name="Jiang L."/>
        </authorList>
    </citation>
    <scope>NUCLEOTIDE SEQUENCE [LARGE SCALE GENOMIC DNA]</scope>
    <source>
        <strain evidence="9 10">FACHB-351</strain>
    </source>
</reference>
<dbReference type="InterPro" id="IPR000192">
    <property type="entry name" value="Aminotrans_V_dom"/>
</dbReference>
<evidence type="ECO:0000256" key="1">
    <source>
        <dbReference type="ARBA" id="ARBA00001933"/>
    </source>
</evidence>
<gene>
    <name evidence="9" type="ORF">K4A83_06040</name>
</gene>
<sequence>MPNPEFSRADSVGNLPPNLTPSPSVTDGRGDQINPLFQTDTLEQLAQAFFQEMQKSSLEGFSPPTPPISQVVDPGKSHSQDIPPVGSSVPPSLPLNQPQFFTGEPSVDLSNSLTTAEGVGNLQGLAPDTPLEPPQPAHPGIPTPSLTLSRPSPAGLPGVDTLTLGPNLVNPPGFVPDSPAELTQLAHLGPPVPISHPEPSGVQGVNPLTVDPSLGNTPGFVPDSPAELNQLTDGGIAAPSLPLHHPHLSPELRVDALPEGRSLGHPQAFTAYAPSEIPQLANPASPPAPSLPTATSHFYFLEELSSEPLPVQSLGQETPNAKEAESYYQQAQPHAGQPASHSAIHPLILPLGVEVQGQNHDIFDVETIRRDFPILGERINGKPLIWFDNAATTQKPQAVIDRLAYYYSHENSNVHRAAHELAARSTDAYEAARETVRRFLNASSSNEIIFVRGTTEGINLVAKSWGRHNLQAGDEIVLSHLEHHANIVPWQQLAKWTGAKLRIAPVDNQGQIVLEEYQQLLNPRTKLVAFSQVSNALGTITPAAEMIALAHQVGAKVLLDGAQSVSHIPVDVQHLGCDWFVFSGHKIFGPTGIGVVYGREDLLNASPPWQTGGNMIVDVTFERTVYQNSPARFEAGTGNIADAVGLATALDYVQRLGLGNIASYEHELLEYATAGLSCIPGLHLIGTAPEKAAVLSFVLDGFPVETVGQALNQEGIAVRTGHHCAQPILRRFGLEATVRPSLAFYNTKGEVDTLVQALERLRQKQLG</sequence>
<comment type="caution">
    <text evidence="9">The sequence shown here is derived from an EMBL/GenBank/DDBJ whole genome shotgun (WGS) entry which is preliminary data.</text>
</comment>
<dbReference type="InterPro" id="IPR010970">
    <property type="entry name" value="Cys_dSase_SufS"/>
</dbReference>
<dbReference type="InterPro" id="IPR015424">
    <property type="entry name" value="PyrdxlP-dep_Trfase"/>
</dbReference>
<comment type="catalytic activity">
    <reaction evidence="6">
        <text>(sulfur carrier)-H + L-cysteine = (sulfur carrier)-SH + L-alanine</text>
        <dbReference type="Rhea" id="RHEA:43892"/>
        <dbReference type="Rhea" id="RHEA-COMP:14737"/>
        <dbReference type="Rhea" id="RHEA-COMP:14739"/>
        <dbReference type="ChEBI" id="CHEBI:29917"/>
        <dbReference type="ChEBI" id="CHEBI:35235"/>
        <dbReference type="ChEBI" id="CHEBI:57972"/>
        <dbReference type="ChEBI" id="CHEBI:64428"/>
        <dbReference type="EC" id="2.8.1.7"/>
    </reaction>
</comment>
<accession>A0ABT3L2U6</accession>
<dbReference type="EMBL" id="JAIHOM010000021">
    <property type="protein sequence ID" value="MCW6035833.1"/>
    <property type="molecule type" value="Genomic_DNA"/>
</dbReference>
<evidence type="ECO:0000313" key="9">
    <source>
        <dbReference type="EMBL" id="MCW6035833.1"/>
    </source>
</evidence>
<dbReference type="EC" id="2.8.1.7" evidence="3"/>
<dbReference type="PANTHER" id="PTHR43586">
    <property type="entry name" value="CYSTEINE DESULFURASE"/>
    <property type="match status" value="1"/>
</dbReference>
<evidence type="ECO:0000256" key="5">
    <source>
        <dbReference type="ARBA" id="ARBA00022898"/>
    </source>
</evidence>
<feature type="region of interest" description="Disordered" evidence="7">
    <location>
        <begin position="54"/>
        <end position="142"/>
    </location>
</feature>
<dbReference type="GO" id="GO:0031071">
    <property type="term" value="F:cysteine desulfurase activity"/>
    <property type="evidence" value="ECO:0007669"/>
    <property type="project" value="UniProtKB-EC"/>
</dbReference>
<proteinExistence type="inferred from homology"/>
<evidence type="ECO:0000313" key="10">
    <source>
        <dbReference type="Proteomes" id="UP001526426"/>
    </source>
</evidence>
<evidence type="ECO:0000256" key="6">
    <source>
        <dbReference type="ARBA" id="ARBA00050776"/>
    </source>
</evidence>
<feature type="region of interest" description="Disordered" evidence="7">
    <location>
        <begin position="1"/>
        <end position="34"/>
    </location>
</feature>
<dbReference type="InterPro" id="IPR015421">
    <property type="entry name" value="PyrdxlP-dep_Trfase_major"/>
</dbReference>
<keyword evidence="10" id="KW-1185">Reference proteome</keyword>
<name>A0ABT3L2U6_9CYAN</name>
<keyword evidence="5" id="KW-0663">Pyridoxal phosphate</keyword>
<evidence type="ECO:0000256" key="2">
    <source>
        <dbReference type="ARBA" id="ARBA00010447"/>
    </source>
</evidence>
<dbReference type="Proteomes" id="UP001526426">
    <property type="component" value="Unassembled WGS sequence"/>
</dbReference>
<dbReference type="NCBIfam" id="NF041166">
    <property type="entry name" value="f2_encap_cargo1"/>
    <property type="match status" value="1"/>
</dbReference>
<organism evidence="9 10">
    <name type="scientific">Spirulina subsalsa FACHB-351</name>
    <dbReference type="NCBI Taxonomy" id="234711"/>
    <lineage>
        <taxon>Bacteria</taxon>
        <taxon>Bacillati</taxon>
        <taxon>Cyanobacteriota</taxon>
        <taxon>Cyanophyceae</taxon>
        <taxon>Spirulinales</taxon>
        <taxon>Spirulinaceae</taxon>
        <taxon>Spirulina</taxon>
    </lineage>
</organism>
<comment type="cofactor">
    <cofactor evidence="1">
        <name>pyridoxal 5'-phosphate</name>
        <dbReference type="ChEBI" id="CHEBI:597326"/>
    </cofactor>
</comment>
<feature type="domain" description="Aminotransferase class V" evidence="8">
    <location>
        <begin position="385"/>
        <end position="754"/>
    </location>
</feature>
<dbReference type="InterPro" id="IPR015422">
    <property type="entry name" value="PyrdxlP-dep_Trfase_small"/>
</dbReference>
<evidence type="ECO:0000256" key="3">
    <source>
        <dbReference type="ARBA" id="ARBA00012239"/>
    </source>
</evidence>
<dbReference type="Gene3D" id="3.40.640.10">
    <property type="entry name" value="Type I PLP-dependent aspartate aminotransferase-like (Major domain)"/>
    <property type="match status" value="1"/>
</dbReference>
<dbReference type="Pfam" id="PF00266">
    <property type="entry name" value="Aminotran_5"/>
    <property type="match status" value="1"/>
</dbReference>
<dbReference type="CDD" id="cd06453">
    <property type="entry name" value="SufS_like"/>
    <property type="match status" value="1"/>
</dbReference>
<evidence type="ECO:0000259" key="8">
    <source>
        <dbReference type="Pfam" id="PF00266"/>
    </source>
</evidence>
<keyword evidence="4 9" id="KW-0808">Transferase</keyword>
<evidence type="ECO:0000256" key="7">
    <source>
        <dbReference type="SAM" id="MobiDB-lite"/>
    </source>
</evidence>
<dbReference type="SUPFAM" id="SSF53383">
    <property type="entry name" value="PLP-dependent transferases"/>
    <property type="match status" value="1"/>
</dbReference>
<evidence type="ECO:0000256" key="4">
    <source>
        <dbReference type="ARBA" id="ARBA00022679"/>
    </source>
</evidence>
<feature type="compositionally biased region" description="Pro residues" evidence="7">
    <location>
        <begin position="130"/>
        <end position="142"/>
    </location>
</feature>
<protein>
    <recommendedName>
        <fullName evidence="3">cysteine desulfurase</fullName>
        <ecNumber evidence="3">2.8.1.7</ecNumber>
    </recommendedName>
</protein>
<dbReference type="Gene3D" id="3.90.1150.10">
    <property type="entry name" value="Aspartate Aminotransferase, domain 1"/>
    <property type="match status" value="1"/>
</dbReference>
<dbReference type="PANTHER" id="PTHR43586:SF8">
    <property type="entry name" value="CYSTEINE DESULFURASE 1, CHLOROPLASTIC"/>
    <property type="match status" value="1"/>
</dbReference>